<proteinExistence type="predicted"/>
<name>A0A832SH03_9EURY</name>
<reference evidence="1" key="1">
    <citation type="journal article" date="2020" name="bioRxiv">
        <title>A rank-normalized archaeal taxonomy based on genome phylogeny resolves widespread incomplete and uneven classifications.</title>
        <authorList>
            <person name="Rinke C."/>
            <person name="Chuvochina M."/>
            <person name="Mussig A.J."/>
            <person name="Chaumeil P.-A."/>
            <person name="Waite D.W."/>
            <person name="Whitman W.B."/>
            <person name="Parks D.H."/>
            <person name="Hugenholtz P."/>
        </authorList>
    </citation>
    <scope>NUCLEOTIDE SEQUENCE</scope>
    <source>
        <strain evidence="1">UBA8876</strain>
    </source>
</reference>
<evidence type="ECO:0000313" key="2">
    <source>
        <dbReference type="Proteomes" id="UP000600774"/>
    </source>
</evidence>
<gene>
    <name evidence="1" type="ORF">HA338_01735</name>
</gene>
<dbReference type="Proteomes" id="UP000600774">
    <property type="component" value="Unassembled WGS sequence"/>
</dbReference>
<dbReference type="RefSeq" id="WP_011022653.1">
    <property type="nucleotide sequence ID" value="NZ_DUJU01000020.1"/>
</dbReference>
<accession>A0A832SH03</accession>
<sequence length="100" mass="12010">MTLSKLFVRTEDSHPEFLREYNSLKGCRDSRKYKIPAQIPNLLSNRSFYLKIAKIAPEIEKRICRFFKEKIWFSFCLKELKTFLKVPEKIVLQPEGVRVW</sequence>
<dbReference type="AlphaFoldDB" id="A0A832SH03"/>
<evidence type="ECO:0000313" key="1">
    <source>
        <dbReference type="EMBL" id="HIH92797.1"/>
    </source>
</evidence>
<protein>
    <submittedName>
        <fullName evidence="1">Uncharacterized protein</fullName>
    </submittedName>
</protein>
<dbReference type="EMBL" id="DUJU01000020">
    <property type="protein sequence ID" value="HIH92797.1"/>
    <property type="molecule type" value="Genomic_DNA"/>
</dbReference>
<organism evidence="1 2">
    <name type="scientific">Methanosarcina acetivorans</name>
    <dbReference type="NCBI Taxonomy" id="2214"/>
    <lineage>
        <taxon>Archaea</taxon>
        <taxon>Methanobacteriati</taxon>
        <taxon>Methanobacteriota</taxon>
        <taxon>Stenosarchaea group</taxon>
        <taxon>Methanomicrobia</taxon>
        <taxon>Methanosarcinales</taxon>
        <taxon>Methanosarcinaceae</taxon>
        <taxon>Methanosarcina</taxon>
    </lineage>
</organism>
<comment type="caution">
    <text evidence="1">The sequence shown here is derived from an EMBL/GenBank/DDBJ whole genome shotgun (WGS) entry which is preliminary data.</text>
</comment>